<dbReference type="Ensembl" id="ENSMMOT00000006741.1">
    <property type="protein sequence ID" value="ENSMMOP00000006617.1"/>
    <property type="gene ID" value="ENSMMOG00000005168.1"/>
</dbReference>
<dbReference type="InterPro" id="IPR036748">
    <property type="entry name" value="MTH938-like_sf"/>
</dbReference>
<dbReference type="PANTHER" id="PTHR15811">
    <property type="entry name" value="MTH938 DOMAIN-CONTAINING PROTEIN"/>
    <property type="match status" value="1"/>
</dbReference>
<dbReference type="Proteomes" id="UP000261620">
    <property type="component" value="Unplaced"/>
</dbReference>
<accession>A0A3Q3W4P4</accession>
<sequence>MLSLPSFSRCIAQSRKGSLFSFMSSLVNLMLLSTKLRCSVKASTSWVLMLTQVSSTYLNQWLSIVPLKEHSHYPGVQPTDQEALLKKGIDLLVIGKGENEALQVKQTFRKRIDIGMLQTGSNVSDYNKLAGQGAKVGGLFHSTC</sequence>
<organism evidence="1 2">
    <name type="scientific">Mola mola</name>
    <name type="common">Ocean sunfish</name>
    <name type="synonym">Tetraodon mola</name>
    <dbReference type="NCBI Taxonomy" id="94237"/>
    <lineage>
        <taxon>Eukaryota</taxon>
        <taxon>Metazoa</taxon>
        <taxon>Chordata</taxon>
        <taxon>Craniata</taxon>
        <taxon>Vertebrata</taxon>
        <taxon>Euteleostomi</taxon>
        <taxon>Actinopterygii</taxon>
        <taxon>Neopterygii</taxon>
        <taxon>Teleostei</taxon>
        <taxon>Neoteleostei</taxon>
        <taxon>Acanthomorphata</taxon>
        <taxon>Eupercaria</taxon>
        <taxon>Tetraodontiformes</taxon>
        <taxon>Molidae</taxon>
        <taxon>Mola</taxon>
    </lineage>
</organism>
<dbReference type="GO" id="GO:0045600">
    <property type="term" value="P:positive regulation of fat cell differentiation"/>
    <property type="evidence" value="ECO:0007669"/>
    <property type="project" value="TreeGrafter"/>
</dbReference>
<dbReference type="STRING" id="94237.ENSMMOP00000006617"/>
<dbReference type="SUPFAM" id="SSF64076">
    <property type="entry name" value="MTH938-like"/>
    <property type="match status" value="1"/>
</dbReference>
<dbReference type="GO" id="GO:0005737">
    <property type="term" value="C:cytoplasm"/>
    <property type="evidence" value="ECO:0007669"/>
    <property type="project" value="TreeGrafter"/>
</dbReference>
<dbReference type="Gene3D" id="3.40.1230.10">
    <property type="entry name" value="MTH938-like"/>
    <property type="match status" value="1"/>
</dbReference>
<evidence type="ECO:0000313" key="2">
    <source>
        <dbReference type="Proteomes" id="UP000261620"/>
    </source>
</evidence>
<evidence type="ECO:0000313" key="1">
    <source>
        <dbReference type="Ensembl" id="ENSMMOP00000006617.1"/>
    </source>
</evidence>
<keyword evidence="2" id="KW-1185">Reference proteome</keyword>
<reference evidence="1" key="2">
    <citation type="submission" date="2025-09" db="UniProtKB">
        <authorList>
            <consortium name="Ensembl"/>
        </authorList>
    </citation>
    <scope>IDENTIFICATION</scope>
</reference>
<name>A0A3Q3W4P4_MOLML</name>
<proteinExistence type="predicted"/>
<reference evidence="1" key="1">
    <citation type="submission" date="2025-08" db="UniProtKB">
        <authorList>
            <consortium name="Ensembl"/>
        </authorList>
    </citation>
    <scope>IDENTIFICATION</scope>
</reference>
<dbReference type="AlphaFoldDB" id="A0A3Q3W4P4"/>
<protein>
    <submittedName>
        <fullName evidence="1">Uncharacterized protein</fullName>
    </submittedName>
</protein>
<dbReference type="PANTHER" id="PTHR15811:SF5">
    <property type="entry name" value="MTH938 DOMAIN-CONTAINING PROTEIN"/>
    <property type="match status" value="1"/>
</dbReference>